<dbReference type="AlphaFoldDB" id="X1ATA9"/>
<dbReference type="GO" id="GO:0005829">
    <property type="term" value="C:cytosol"/>
    <property type="evidence" value="ECO:0007669"/>
    <property type="project" value="TreeGrafter"/>
</dbReference>
<dbReference type="GO" id="GO:0070573">
    <property type="term" value="F:metallodipeptidase activity"/>
    <property type="evidence" value="ECO:0007669"/>
    <property type="project" value="TreeGrafter"/>
</dbReference>
<evidence type="ECO:0000259" key="1">
    <source>
        <dbReference type="Pfam" id="PF07687"/>
    </source>
</evidence>
<evidence type="ECO:0000313" key="2">
    <source>
        <dbReference type="EMBL" id="GAG86154.1"/>
    </source>
</evidence>
<proteinExistence type="predicted"/>
<organism evidence="2">
    <name type="scientific">marine sediment metagenome</name>
    <dbReference type="NCBI Taxonomy" id="412755"/>
    <lineage>
        <taxon>unclassified sequences</taxon>
        <taxon>metagenomes</taxon>
        <taxon>ecological metagenomes</taxon>
    </lineage>
</organism>
<reference evidence="2" key="1">
    <citation type="journal article" date="2014" name="Front. Microbiol.">
        <title>High frequency of phylogenetically diverse reductive dehalogenase-homologous genes in deep subseafloor sedimentary metagenomes.</title>
        <authorList>
            <person name="Kawai M."/>
            <person name="Futagami T."/>
            <person name="Toyoda A."/>
            <person name="Takaki Y."/>
            <person name="Nishi S."/>
            <person name="Hori S."/>
            <person name="Arai W."/>
            <person name="Tsubouchi T."/>
            <person name="Morono Y."/>
            <person name="Uchiyama I."/>
            <person name="Ito T."/>
            <person name="Fujiyama A."/>
            <person name="Inagaki F."/>
            <person name="Takami H."/>
        </authorList>
    </citation>
    <scope>NUCLEOTIDE SEQUENCE</scope>
    <source>
        <strain evidence="2">Expedition CK06-06</strain>
    </source>
</reference>
<dbReference type="EMBL" id="BART01012852">
    <property type="protein sequence ID" value="GAG86154.1"/>
    <property type="molecule type" value="Genomic_DNA"/>
</dbReference>
<dbReference type="InterPro" id="IPR029058">
    <property type="entry name" value="AB_hydrolase_fold"/>
</dbReference>
<accession>X1ATA9</accession>
<dbReference type="InterPro" id="IPR011650">
    <property type="entry name" value="Peptidase_M20_dimer"/>
</dbReference>
<name>X1ATA9_9ZZZZ</name>
<sequence length="180" mass="19632">MGGLIGGHSGGDINRGRGNANKLLCHILWKIHKNYSIHISSINGGNAANAITREANTTLYVKEENIDQVKDPMARAFRQFAELSGNDLKALAAVTAGLLEERSETMASPAQIKESLKKIKVPVMTVVGSSEFIPGDKTLIAQLVPDACHFQIQGKDHLTVVPDPKFHMVVKAFLNHVNRR</sequence>
<dbReference type="SUPFAM" id="SSF53474">
    <property type="entry name" value="alpha/beta-Hydrolases"/>
    <property type="match status" value="1"/>
</dbReference>
<comment type="caution">
    <text evidence="2">The sequence shown here is derived from an EMBL/GenBank/DDBJ whole genome shotgun (WGS) entry which is preliminary data.</text>
</comment>
<gene>
    <name evidence="2" type="ORF">S01H4_26595</name>
</gene>
<protein>
    <recommendedName>
        <fullName evidence="1">Peptidase M20 dimerisation domain-containing protein</fullName>
    </recommendedName>
</protein>
<dbReference type="Pfam" id="PF07687">
    <property type="entry name" value="M20_dimer"/>
    <property type="match status" value="1"/>
</dbReference>
<feature type="domain" description="Peptidase M20 dimerisation" evidence="1">
    <location>
        <begin position="3"/>
        <end position="75"/>
    </location>
</feature>
<dbReference type="PANTHER" id="PTHR43501">
    <property type="entry name" value="CYTOSOL NON-SPECIFIC DIPEPTIDASE"/>
    <property type="match status" value="1"/>
</dbReference>
<dbReference type="InterPro" id="IPR001160">
    <property type="entry name" value="Peptidase_M20C"/>
</dbReference>
<dbReference type="PANTHER" id="PTHR43501:SF1">
    <property type="entry name" value="CYTOSOL NON-SPECIFIC DIPEPTIDASE"/>
    <property type="match status" value="1"/>
</dbReference>
<dbReference type="GO" id="GO:0006508">
    <property type="term" value="P:proteolysis"/>
    <property type="evidence" value="ECO:0007669"/>
    <property type="project" value="InterPro"/>
</dbReference>